<protein>
    <submittedName>
        <fullName evidence="1">Uncharacterized protein</fullName>
    </submittedName>
</protein>
<organism evidence="1 2">
    <name type="scientific">Choiromyces venosus 120613-1</name>
    <dbReference type="NCBI Taxonomy" id="1336337"/>
    <lineage>
        <taxon>Eukaryota</taxon>
        <taxon>Fungi</taxon>
        <taxon>Dikarya</taxon>
        <taxon>Ascomycota</taxon>
        <taxon>Pezizomycotina</taxon>
        <taxon>Pezizomycetes</taxon>
        <taxon>Pezizales</taxon>
        <taxon>Tuberaceae</taxon>
        <taxon>Choiromyces</taxon>
    </lineage>
</organism>
<sequence length="204" mass="23505">MEIAKSRSVAEIQEMGQIIITEANKPENYEIYKHELLSDITSLAMKQKFHHPWTGTKWTTTLSLQYPKYTHPNRKSMWFGDILYFETHNSTSFNSAPDSIWGMFCGQVEVISGDKMITHLWIIPFQQLEEYILLIDYFKTLIDISVLLLFPSTAFKECYRPTGSYPLPKGFISVICTAKDRSHSASYELLTEAEISTIFLCPVV</sequence>
<dbReference type="EMBL" id="ML120352">
    <property type="protein sequence ID" value="RPB05879.1"/>
    <property type="molecule type" value="Genomic_DNA"/>
</dbReference>
<accession>A0A3N4K956</accession>
<dbReference type="AlphaFoldDB" id="A0A3N4K956"/>
<keyword evidence="2" id="KW-1185">Reference proteome</keyword>
<dbReference type="Proteomes" id="UP000276215">
    <property type="component" value="Unassembled WGS sequence"/>
</dbReference>
<gene>
    <name evidence="1" type="ORF">L873DRAFT_1884106</name>
</gene>
<evidence type="ECO:0000313" key="2">
    <source>
        <dbReference type="Proteomes" id="UP000276215"/>
    </source>
</evidence>
<evidence type="ECO:0000313" key="1">
    <source>
        <dbReference type="EMBL" id="RPB05879.1"/>
    </source>
</evidence>
<proteinExistence type="predicted"/>
<reference evidence="1 2" key="1">
    <citation type="journal article" date="2018" name="Nat. Ecol. Evol.">
        <title>Pezizomycetes genomes reveal the molecular basis of ectomycorrhizal truffle lifestyle.</title>
        <authorList>
            <person name="Murat C."/>
            <person name="Payen T."/>
            <person name="Noel B."/>
            <person name="Kuo A."/>
            <person name="Morin E."/>
            <person name="Chen J."/>
            <person name="Kohler A."/>
            <person name="Krizsan K."/>
            <person name="Balestrini R."/>
            <person name="Da Silva C."/>
            <person name="Montanini B."/>
            <person name="Hainaut M."/>
            <person name="Levati E."/>
            <person name="Barry K.W."/>
            <person name="Belfiori B."/>
            <person name="Cichocki N."/>
            <person name="Clum A."/>
            <person name="Dockter R.B."/>
            <person name="Fauchery L."/>
            <person name="Guy J."/>
            <person name="Iotti M."/>
            <person name="Le Tacon F."/>
            <person name="Lindquist E.A."/>
            <person name="Lipzen A."/>
            <person name="Malagnac F."/>
            <person name="Mello A."/>
            <person name="Molinier V."/>
            <person name="Miyauchi S."/>
            <person name="Poulain J."/>
            <person name="Riccioni C."/>
            <person name="Rubini A."/>
            <person name="Sitrit Y."/>
            <person name="Splivallo R."/>
            <person name="Traeger S."/>
            <person name="Wang M."/>
            <person name="Zifcakova L."/>
            <person name="Wipf D."/>
            <person name="Zambonelli A."/>
            <person name="Paolocci F."/>
            <person name="Nowrousian M."/>
            <person name="Ottonello S."/>
            <person name="Baldrian P."/>
            <person name="Spatafora J.W."/>
            <person name="Henrissat B."/>
            <person name="Nagy L.G."/>
            <person name="Aury J.M."/>
            <person name="Wincker P."/>
            <person name="Grigoriev I.V."/>
            <person name="Bonfante P."/>
            <person name="Martin F.M."/>
        </authorList>
    </citation>
    <scope>NUCLEOTIDE SEQUENCE [LARGE SCALE GENOMIC DNA]</scope>
    <source>
        <strain evidence="1 2">120613-1</strain>
    </source>
</reference>
<name>A0A3N4K956_9PEZI</name>